<accession>A0A0N4V6R1</accession>
<protein>
    <submittedName>
        <fullName evidence="2 4">Uncharacterized protein</fullName>
    </submittedName>
</protein>
<evidence type="ECO:0000313" key="2">
    <source>
        <dbReference type="EMBL" id="VDD90815.1"/>
    </source>
</evidence>
<sequence length="76" mass="8508">MYYRLKKREEDVKAILKLKNIKPCSEVCKNESITTTAEPTTVGTTLLMEPATGDLETEQQLPTNDTDVTEETDSTV</sequence>
<dbReference type="EMBL" id="UXUI01008203">
    <property type="protein sequence ID" value="VDD90815.1"/>
    <property type="molecule type" value="Genomic_DNA"/>
</dbReference>
<reference evidence="2 3" key="2">
    <citation type="submission" date="2018-10" db="EMBL/GenBank/DDBJ databases">
        <authorList>
            <consortium name="Pathogen Informatics"/>
        </authorList>
    </citation>
    <scope>NUCLEOTIDE SEQUENCE [LARGE SCALE GENOMIC DNA]</scope>
</reference>
<gene>
    <name evidence="2" type="ORF">EVEC_LOCUS5566</name>
</gene>
<evidence type="ECO:0000256" key="1">
    <source>
        <dbReference type="SAM" id="MobiDB-lite"/>
    </source>
</evidence>
<dbReference type="Proteomes" id="UP000274131">
    <property type="component" value="Unassembled WGS sequence"/>
</dbReference>
<feature type="region of interest" description="Disordered" evidence="1">
    <location>
        <begin position="50"/>
        <end position="76"/>
    </location>
</feature>
<name>A0A0N4V6R1_ENTVE</name>
<proteinExistence type="predicted"/>
<dbReference type="WBParaSite" id="EVEC_0000595501-mRNA-1">
    <property type="protein sequence ID" value="EVEC_0000595501-mRNA-1"/>
    <property type="gene ID" value="EVEC_0000595501"/>
</dbReference>
<keyword evidence="3" id="KW-1185">Reference proteome</keyword>
<evidence type="ECO:0000313" key="3">
    <source>
        <dbReference type="Proteomes" id="UP000274131"/>
    </source>
</evidence>
<dbReference type="AlphaFoldDB" id="A0A0N4V6R1"/>
<feature type="compositionally biased region" description="Acidic residues" evidence="1">
    <location>
        <begin position="67"/>
        <end position="76"/>
    </location>
</feature>
<organism evidence="4">
    <name type="scientific">Enterobius vermicularis</name>
    <name type="common">Human pinworm</name>
    <dbReference type="NCBI Taxonomy" id="51028"/>
    <lineage>
        <taxon>Eukaryota</taxon>
        <taxon>Metazoa</taxon>
        <taxon>Ecdysozoa</taxon>
        <taxon>Nematoda</taxon>
        <taxon>Chromadorea</taxon>
        <taxon>Rhabditida</taxon>
        <taxon>Spirurina</taxon>
        <taxon>Oxyuridomorpha</taxon>
        <taxon>Oxyuroidea</taxon>
        <taxon>Oxyuridae</taxon>
        <taxon>Enterobius</taxon>
    </lineage>
</organism>
<evidence type="ECO:0000313" key="4">
    <source>
        <dbReference type="WBParaSite" id="EVEC_0000595501-mRNA-1"/>
    </source>
</evidence>
<reference evidence="4" key="1">
    <citation type="submission" date="2017-02" db="UniProtKB">
        <authorList>
            <consortium name="WormBaseParasite"/>
        </authorList>
    </citation>
    <scope>IDENTIFICATION</scope>
</reference>